<comment type="caution">
    <text evidence="1">The sequence shown here is derived from an EMBL/GenBank/DDBJ whole genome shotgun (WGS) entry which is preliminary data.</text>
</comment>
<dbReference type="EMBL" id="JANBPG010000711">
    <property type="protein sequence ID" value="KAJ1894302.1"/>
    <property type="molecule type" value="Genomic_DNA"/>
</dbReference>
<organism evidence="1 2">
    <name type="scientific">Kickxella alabastrina</name>
    <dbReference type="NCBI Taxonomy" id="61397"/>
    <lineage>
        <taxon>Eukaryota</taxon>
        <taxon>Fungi</taxon>
        <taxon>Fungi incertae sedis</taxon>
        <taxon>Zoopagomycota</taxon>
        <taxon>Kickxellomycotina</taxon>
        <taxon>Kickxellomycetes</taxon>
        <taxon>Kickxellales</taxon>
        <taxon>Kickxellaceae</taxon>
        <taxon>Kickxella</taxon>
    </lineage>
</organism>
<proteinExistence type="predicted"/>
<evidence type="ECO:0000313" key="1">
    <source>
        <dbReference type="EMBL" id="KAJ1894302.1"/>
    </source>
</evidence>
<gene>
    <name evidence="1" type="ORF">LPJ66_005271</name>
</gene>
<sequence length="311" mass="34119">MEHGVDVVENKGNSEQKYDLQTTLPAFVLHSHNYNRLPVPDIPLPSIPQALPALISNESFGFELFGFEYDLLADNSSDPHLSVQCIDTRAAEDVADEGALDRVDRESENLRVLNTKHYISELIAQLGSANIAEQAIDMIPKLERYMDEPVTSCDDQIGNVDILQDNLPIHCKIQLQLPTALPDNPGTISSLGIIYSLGSAEPDTDCLRKISAQTLVNVDIDGVKSKSKFKHENTSLLLAAIAEAEYAMWVSVNSEDESQASRSRATTISADQVQTSVSSISKLIASLHIPPIIVSRPLLGPSRRIIMFTNM</sequence>
<dbReference type="Proteomes" id="UP001150581">
    <property type="component" value="Unassembled WGS sequence"/>
</dbReference>
<protein>
    <submittedName>
        <fullName evidence="1">Uncharacterized protein</fullName>
    </submittedName>
</protein>
<reference evidence="1" key="1">
    <citation type="submission" date="2022-07" db="EMBL/GenBank/DDBJ databases">
        <title>Phylogenomic reconstructions and comparative analyses of Kickxellomycotina fungi.</title>
        <authorList>
            <person name="Reynolds N.K."/>
            <person name="Stajich J.E."/>
            <person name="Barry K."/>
            <person name="Grigoriev I.V."/>
            <person name="Crous P."/>
            <person name="Smith M.E."/>
        </authorList>
    </citation>
    <scope>NUCLEOTIDE SEQUENCE</scope>
    <source>
        <strain evidence="1">Benny 63K</strain>
    </source>
</reference>
<evidence type="ECO:0000313" key="2">
    <source>
        <dbReference type="Proteomes" id="UP001150581"/>
    </source>
</evidence>
<name>A0ACC1IHD2_9FUNG</name>
<keyword evidence="2" id="KW-1185">Reference proteome</keyword>
<accession>A0ACC1IHD2</accession>